<dbReference type="EMBL" id="KL197801">
    <property type="protein sequence ID" value="KDQ49142.1"/>
    <property type="molecule type" value="Genomic_DNA"/>
</dbReference>
<proteinExistence type="predicted"/>
<feature type="region of interest" description="Disordered" evidence="2">
    <location>
        <begin position="198"/>
        <end position="257"/>
    </location>
</feature>
<evidence type="ECO:0000256" key="2">
    <source>
        <dbReference type="SAM" id="MobiDB-lite"/>
    </source>
</evidence>
<protein>
    <recommendedName>
        <fullName evidence="5">DNA endonuclease activator Ctp1 C-terminal domain-containing protein</fullName>
    </recommendedName>
</protein>
<evidence type="ECO:0000313" key="4">
    <source>
        <dbReference type="Proteomes" id="UP000027265"/>
    </source>
</evidence>
<gene>
    <name evidence="3" type="ORF">JAAARDRAFT_43084</name>
</gene>
<sequence length="441" mass="48782">MNRGTTDGDNVTGSDSETFETEMGDANRRLRRLATSFGFDSVEEAEAAALAQPDIFKRDFVQHLMSHVDALEAELKEQVEISRAAMIALQEPVRIARDGPGATLLCEATTFDGNAHRQSSLSDRGTESPCPPVSELAHLRVQIAQLQQRYDTLLQQKERAAARYKADYKKWRKFKDWLFQGDGFGKGFGRLQFEQVQGQKLSREAEQDPKSESGEVPTNGASVEHSTSDRREGMLPFQGAPMGRGEEQMSIYSSDTEDDSQAFLPMLSAQVRAAELVALAGPRDANAAGVATLKRKGSMSDTNAPPHCRPRLDPAKPVSHFEGMPKLPPKKIAAGSNDEKENCAGETCHVRDDGKSLRASPEMRTGQVRGNRKGQGRYAPVALRDVETTVNAVYQIDQGRNGGLGFQYDEVVRTREDRKRLNAGDCECCRDVRFAIYRRAR</sequence>
<feature type="compositionally biased region" description="Polar residues" evidence="2">
    <location>
        <begin position="1"/>
        <end position="16"/>
    </location>
</feature>
<dbReference type="HOGENOM" id="CLU_621222_0_0_1"/>
<feature type="compositionally biased region" description="Basic and acidic residues" evidence="2">
    <location>
        <begin position="201"/>
        <end position="213"/>
    </location>
</feature>
<evidence type="ECO:0000256" key="1">
    <source>
        <dbReference type="SAM" id="Coils"/>
    </source>
</evidence>
<keyword evidence="4" id="KW-1185">Reference proteome</keyword>
<feature type="coiled-coil region" evidence="1">
    <location>
        <begin position="136"/>
        <end position="163"/>
    </location>
</feature>
<dbReference type="STRING" id="933084.A0A067PDM4"/>
<reference evidence="4" key="1">
    <citation type="journal article" date="2014" name="Proc. Natl. Acad. Sci. U.S.A.">
        <title>Extensive sampling of basidiomycete genomes demonstrates inadequacy of the white-rot/brown-rot paradigm for wood decay fungi.</title>
        <authorList>
            <person name="Riley R."/>
            <person name="Salamov A.A."/>
            <person name="Brown D.W."/>
            <person name="Nagy L.G."/>
            <person name="Floudas D."/>
            <person name="Held B.W."/>
            <person name="Levasseur A."/>
            <person name="Lombard V."/>
            <person name="Morin E."/>
            <person name="Otillar R."/>
            <person name="Lindquist E.A."/>
            <person name="Sun H."/>
            <person name="LaButti K.M."/>
            <person name="Schmutz J."/>
            <person name="Jabbour D."/>
            <person name="Luo H."/>
            <person name="Baker S.E."/>
            <person name="Pisabarro A.G."/>
            <person name="Walton J.D."/>
            <person name="Blanchette R.A."/>
            <person name="Henrissat B."/>
            <person name="Martin F."/>
            <person name="Cullen D."/>
            <person name="Hibbett D.S."/>
            <person name="Grigoriev I.V."/>
        </authorList>
    </citation>
    <scope>NUCLEOTIDE SEQUENCE [LARGE SCALE GENOMIC DNA]</scope>
    <source>
        <strain evidence="4">MUCL 33604</strain>
    </source>
</reference>
<dbReference type="Proteomes" id="UP000027265">
    <property type="component" value="Unassembled WGS sequence"/>
</dbReference>
<dbReference type="AlphaFoldDB" id="A0A067PDM4"/>
<keyword evidence="1" id="KW-0175">Coiled coil</keyword>
<feature type="region of interest" description="Disordered" evidence="2">
    <location>
        <begin position="357"/>
        <end position="376"/>
    </location>
</feature>
<organism evidence="3 4">
    <name type="scientific">Jaapia argillacea MUCL 33604</name>
    <dbReference type="NCBI Taxonomy" id="933084"/>
    <lineage>
        <taxon>Eukaryota</taxon>
        <taxon>Fungi</taxon>
        <taxon>Dikarya</taxon>
        <taxon>Basidiomycota</taxon>
        <taxon>Agaricomycotina</taxon>
        <taxon>Agaricomycetes</taxon>
        <taxon>Agaricomycetidae</taxon>
        <taxon>Jaapiales</taxon>
        <taxon>Jaapiaceae</taxon>
        <taxon>Jaapia</taxon>
    </lineage>
</organism>
<dbReference type="OrthoDB" id="3053395at2759"/>
<name>A0A067PDM4_9AGAM</name>
<feature type="region of interest" description="Disordered" evidence="2">
    <location>
        <begin position="293"/>
        <end position="312"/>
    </location>
</feature>
<evidence type="ECO:0008006" key="5">
    <source>
        <dbReference type="Google" id="ProtNLM"/>
    </source>
</evidence>
<dbReference type="InParanoid" id="A0A067PDM4"/>
<accession>A0A067PDM4</accession>
<evidence type="ECO:0000313" key="3">
    <source>
        <dbReference type="EMBL" id="KDQ49142.1"/>
    </source>
</evidence>
<feature type="region of interest" description="Disordered" evidence="2">
    <location>
        <begin position="1"/>
        <end position="24"/>
    </location>
</feature>